<organism evidence="1 2">
    <name type="scientific">Gordonia phage Fryberger</name>
    <dbReference type="NCBI Taxonomy" id="2250392"/>
    <lineage>
        <taxon>Viruses</taxon>
        <taxon>Duplodnaviria</taxon>
        <taxon>Heunggongvirae</taxon>
        <taxon>Uroviricota</taxon>
        <taxon>Caudoviricetes</taxon>
        <taxon>Ronaldovirus</taxon>
        <taxon>Ronaldovirus fryberger</taxon>
    </lineage>
</organism>
<gene>
    <name evidence="1" type="primary">92</name>
    <name evidence="1" type="ORF">SEA_FRYBERGER_92</name>
</gene>
<protein>
    <submittedName>
        <fullName evidence="1">Uncharacterized protein</fullName>
    </submittedName>
</protein>
<dbReference type="Proteomes" id="UP000259952">
    <property type="component" value="Segment"/>
</dbReference>
<accession>A0A346FCP5</accession>
<dbReference type="RefSeq" id="YP_009807644.1">
    <property type="nucleotide sequence ID" value="NC_048027.1"/>
</dbReference>
<proteinExistence type="predicted"/>
<evidence type="ECO:0000313" key="1">
    <source>
        <dbReference type="EMBL" id="AXN53509.1"/>
    </source>
</evidence>
<name>A0A346FCP5_9CAUD</name>
<dbReference type="KEGG" id="vg:54998524"/>
<reference evidence="1 2" key="1">
    <citation type="submission" date="2018-06" db="EMBL/GenBank/DDBJ databases">
        <authorList>
            <person name="Searcy Z.E."/>
            <person name="Delesalle V.A."/>
            <person name="Garlena R.A."/>
            <person name="Russell D.A."/>
            <person name="Pope W.H."/>
            <person name="Jacobs-Sera D."/>
            <person name="Hatfull G.F."/>
        </authorList>
    </citation>
    <scope>NUCLEOTIDE SEQUENCE [LARGE SCALE GENOMIC DNA]</scope>
</reference>
<sequence>MDTTEQEMRVCKSCEISKPINEFHKSGRYGDGTERRRWFCKQCSLKEKTPEATARAEAERRRKISNSNRNRTKVAQENFIEDYTFLKEQGMSHEDIARSLDMKPDSLRTKCQRLGIPVALNPDQKLIKRQYELLVKKGKVFSFNNIAMVDPTPTNLTFWRLITNEGLKEGAIRELGTEKSFWDKGHGANFPVFVRADVSL</sequence>
<evidence type="ECO:0000313" key="2">
    <source>
        <dbReference type="Proteomes" id="UP000259952"/>
    </source>
</evidence>
<keyword evidence="2" id="KW-1185">Reference proteome</keyword>
<dbReference type="EMBL" id="MH479913">
    <property type="protein sequence ID" value="AXN53509.1"/>
    <property type="molecule type" value="Genomic_DNA"/>
</dbReference>
<dbReference type="GeneID" id="54998524"/>